<dbReference type="RefSeq" id="WP_110348689.1">
    <property type="nucleotide sequence ID" value="NZ_QJHL01000007.1"/>
</dbReference>
<keyword evidence="1" id="KW-0732">Signal</keyword>
<feature type="chain" id="PRO_5015965814" evidence="1">
    <location>
        <begin position="19"/>
        <end position="147"/>
    </location>
</feature>
<evidence type="ECO:0000313" key="3">
    <source>
        <dbReference type="Proteomes" id="UP000247681"/>
    </source>
</evidence>
<evidence type="ECO:0000256" key="1">
    <source>
        <dbReference type="SAM" id="SignalP"/>
    </source>
</evidence>
<comment type="caution">
    <text evidence="2">The sequence shown here is derived from an EMBL/GenBank/DDBJ whole genome shotgun (WGS) entry which is preliminary data.</text>
</comment>
<organism evidence="2 3">
    <name type="scientific">Flavobacterium hydrophilum</name>
    <dbReference type="NCBI Taxonomy" id="2211445"/>
    <lineage>
        <taxon>Bacteria</taxon>
        <taxon>Pseudomonadati</taxon>
        <taxon>Bacteroidota</taxon>
        <taxon>Flavobacteriia</taxon>
        <taxon>Flavobacteriales</taxon>
        <taxon>Flavobacteriaceae</taxon>
        <taxon>Flavobacterium</taxon>
    </lineage>
</organism>
<dbReference type="AlphaFoldDB" id="A0A2V4BW82"/>
<accession>A0A2V4BW82</accession>
<gene>
    <name evidence="2" type="ORF">DMB68_21555</name>
</gene>
<evidence type="ECO:0000313" key="2">
    <source>
        <dbReference type="EMBL" id="PXY43268.1"/>
    </source>
</evidence>
<feature type="signal peptide" evidence="1">
    <location>
        <begin position="1"/>
        <end position="18"/>
    </location>
</feature>
<protein>
    <submittedName>
        <fullName evidence="2">Uncharacterized protein</fullName>
    </submittedName>
</protein>
<reference evidence="2 3" key="1">
    <citation type="submission" date="2018-05" db="EMBL/GenBank/DDBJ databases">
        <title>Flavobacterium sp. strain IMCC34758, incomplete genome.</title>
        <authorList>
            <person name="Joung Y."/>
        </authorList>
    </citation>
    <scope>NUCLEOTIDE SEQUENCE [LARGE SCALE GENOMIC DNA]</scope>
    <source>
        <strain evidence="2 3">IMCC34758</strain>
    </source>
</reference>
<name>A0A2V4BW82_9FLAO</name>
<dbReference type="EMBL" id="QJHL01000007">
    <property type="protein sequence ID" value="PXY43268.1"/>
    <property type="molecule type" value="Genomic_DNA"/>
</dbReference>
<keyword evidence="3" id="KW-1185">Reference proteome</keyword>
<proteinExistence type="predicted"/>
<sequence>MKKLIIVCNLLCMFFAIATKAQSAKSMLYKGTIDGKIAVTFYIKEEENPCTADIMYTSMYRYDKSGSWIQLDITQNKKNENQFALVEYGFSGAMILKKEGTNFNGIWISPDSKKQLKVTLKEVRMTKKETESYEDKMEKLNYENNDC</sequence>
<dbReference type="Proteomes" id="UP000247681">
    <property type="component" value="Unassembled WGS sequence"/>
</dbReference>
<dbReference type="OrthoDB" id="6025292at2"/>